<dbReference type="Proteomes" id="UP000821866">
    <property type="component" value="Chromosome 10"/>
</dbReference>
<keyword evidence="3" id="KW-1185">Reference proteome</keyword>
<evidence type="ECO:0000256" key="1">
    <source>
        <dbReference type="SAM" id="MobiDB-lite"/>
    </source>
</evidence>
<sequence length="324" mass="35766">MKDADSVNVYESGAHGEFINLEEMDVYEDEDGGCYDRGGFCTSTDSSDYILGGIEEDATCEERVHHRDSEREMPKSENNREDGPVEVEEEKKNMEPGVASCASPESLSHSLVVPVPLSGDRASITCIEEDPPKQSFGTGNHVQRLRSWAVDLRQSESFNTISTHIADDSSDEERLVMDIVDISAEIQKNGGHCAMKVRGEEKNQVPGSDQLAKNASEEPAHKLSASSDNSSDRLAGGVRWERLGGRIIQVLSKVTLQLFFSWVITARVDPTFIYRDEVIGRVLVIQRVWELRLARCLCAGFAASFLMSRHAYPPSPSAALGRAE</sequence>
<feature type="compositionally biased region" description="Basic and acidic residues" evidence="1">
    <location>
        <begin position="64"/>
        <end position="94"/>
    </location>
</feature>
<evidence type="ECO:0000313" key="3">
    <source>
        <dbReference type="Proteomes" id="UP000821866"/>
    </source>
</evidence>
<protein>
    <submittedName>
        <fullName evidence="2">Uncharacterized protein</fullName>
    </submittedName>
</protein>
<organism evidence="2 3">
    <name type="scientific">Rhipicephalus microplus</name>
    <name type="common">Cattle tick</name>
    <name type="synonym">Boophilus microplus</name>
    <dbReference type="NCBI Taxonomy" id="6941"/>
    <lineage>
        <taxon>Eukaryota</taxon>
        <taxon>Metazoa</taxon>
        <taxon>Ecdysozoa</taxon>
        <taxon>Arthropoda</taxon>
        <taxon>Chelicerata</taxon>
        <taxon>Arachnida</taxon>
        <taxon>Acari</taxon>
        <taxon>Parasitiformes</taxon>
        <taxon>Ixodida</taxon>
        <taxon>Ixodoidea</taxon>
        <taxon>Ixodidae</taxon>
        <taxon>Rhipicephalinae</taxon>
        <taxon>Rhipicephalus</taxon>
        <taxon>Boophilus</taxon>
    </lineage>
</organism>
<evidence type="ECO:0000313" key="2">
    <source>
        <dbReference type="EMBL" id="KAH8036440.1"/>
    </source>
</evidence>
<proteinExistence type="predicted"/>
<reference evidence="2" key="1">
    <citation type="journal article" date="2020" name="Cell">
        <title>Large-Scale Comparative Analyses of Tick Genomes Elucidate Their Genetic Diversity and Vector Capacities.</title>
        <authorList>
            <consortium name="Tick Genome and Microbiome Consortium (TIGMIC)"/>
            <person name="Jia N."/>
            <person name="Wang J."/>
            <person name="Shi W."/>
            <person name="Du L."/>
            <person name="Sun Y."/>
            <person name="Zhan W."/>
            <person name="Jiang J.F."/>
            <person name="Wang Q."/>
            <person name="Zhang B."/>
            <person name="Ji P."/>
            <person name="Bell-Sakyi L."/>
            <person name="Cui X.M."/>
            <person name="Yuan T.T."/>
            <person name="Jiang B.G."/>
            <person name="Yang W.F."/>
            <person name="Lam T.T."/>
            <person name="Chang Q.C."/>
            <person name="Ding S.J."/>
            <person name="Wang X.J."/>
            <person name="Zhu J.G."/>
            <person name="Ruan X.D."/>
            <person name="Zhao L."/>
            <person name="Wei J.T."/>
            <person name="Ye R.Z."/>
            <person name="Que T.C."/>
            <person name="Du C.H."/>
            <person name="Zhou Y.H."/>
            <person name="Cheng J.X."/>
            <person name="Dai P.F."/>
            <person name="Guo W.B."/>
            <person name="Han X.H."/>
            <person name="Huang E.J."/>
            <person name="Li L.F."/>
            <person name="Wei W."/>
            <person name="Gao Y.C."/>
            <person name="Liu J.Z."/>
            <person name="Shao H.Z."/>
            <person name="Wang X."/>
            <person name="Wang C.C."/>
            <person name="Yang T.C."/>
            <person name="Huo Q.B."/>
            <person name="Li W."/>
            <person name="Chen H.Y."/>
            <person name="Chen S.E."/>
            <person name="Zhou L.G."/>
            <person name="Ni X.B."/>
            <person name="Tian J.H."/>
            <person name="Sheng Y."/>
            <person name="Liu T."/>
            <person name="Pan Y.S."/>
            <person name="Xia L.Y."/>
            <person name="Li J."/>
            <person name="Zhao F."/>
            <person name="Cao W.C."/>
        </authorList>
    </citation>
    <scope>NUCLEOTIDE SEQUENCE</scope>
    <source>
        <strain evidence="2">Rmic-2018</strain>
    </source>
</reference>
<feature type="region of interest" description="Disordered" evidence="1">
    <location>
        <begin position="202"/>
        <end position="233"/>
    </location>
</feature>
<dbReference type="AlphaFoldDB" id="A0A9J6EQV8"/>
<accession>A0A9J6EQV8</accession>
<name>A0A9J6EQV8_RHIMP</name>
<dbReference type="VEuPathDB" id="VectorBase:LOC119179202"/>
<reference evidence="2" key="2">
    <citation type="submission" date="2021-09" db="EMBL/GenBank/DDBJ databases">
        <authorList>
            <person name="Jia N."/>
            <person name="Wang J."/>
            <person name="Shi W."/>
            <person name="Du L."/>
            <person name="Sun Y."/>
            <person name="Zhan W."/>
            <person name="Jiang J."/>
            <person name="Wang Q."/>
            <person name="Zhang B."/>
            <person name="Ji P."/>
            <person name="Sakyi L.B."/>
            <person name="Cui X."/>
            <person name="Yuan T."/>
            <person name="Jiang B."/>
            <person name="Yang W."/>
            <person name="Lam T.T.-Y."/>
            <person name="Chang Q."/>
            <person name="Ding S."/>
            <person name="Wang X."/>
            <person name="Zhu J."/>
            <person name="Ruan X."/>
            <person name="Zhao L."/>
            <person name="Wei J."/>
            <person name="Que T."/>
            <person name="Du C."/>
            <person name="Cheng J."/>
            <person name="Dai P."/>
            <person name="Han X."/>
            <person name="Huang E."/>
            <person name="Gao Y."/>
            <person name="Liu J."/>
            <person name="Shao H."/>
            <person name="Ye R."/>
            <person name="Li L."/>
            <person name="Wei W."/>
            <person name="Wang X."/>
            <person name="Wang C."/>
            <person name="Huo Q."/>
            <person name="Li W."/>
            <person name="Guo W."/>
            <person name="Chen H."/>
            <person name="Chen S."/>
            <person name="Zhou L."/>
            <person name="Zhou L."/>
            <person name="Ni X."/>
            <person name="Tian J."/>
            <person name="Zhou Y."/>
            <person name="Sheng Y."/>
            <person name="Liu T."/>
            <person name="Pan Y."/>
            <person name="Xia L."/>
            <person name="Li J."/>
            <person name="Zhao F."/>
            <person name="Cao W."/>
        </authorList>
    </citation>
    <scope>NUCLEOTIDE SEQUENCE</scope>
    <source>
        <strain evidence="2">Rmic-2018</strain>
        <tissue evidence="2">Larvae</tissue>
    </source>
</reference>
<comment type="caution">
    <text evidence="2">The sequence shown here is derived from an EMBL/GenBank/DDBJ whole genome shotgun (WGS) entry which is preliminary data.</text>
</comment>
<gene>
    <name evidence="2" type="ORF">HPB51_000542</name>
</gene>
<feature type="region of interest" description="Disordered" evidence="1">
    <location>
        <begin position="64"/>
        <end position="105"/>
    </location>
</feature>
<dbReference type="EMBL" id="JABSTU010000002">
    <property type="protein sequence ID" value="KAH8036440.1"/>
    <property type="molecule type" value="Genomic_DNA"/>
</dbReference>